<dbReference type="AlphaFoldDB" id="A0A6S8BF45"/>
<evidence type="ECO:0000256" key="1">
    <source>
        <dbReference type="SAM" id="Coils"/>
    </source>
</evidence>
<evidence type="ECO:0000313" key="3">
    <source>
        <dbReference type="EMBL" id="CAE0364643.1"/>
    </source>
</evidence>
<reference evidence="3" key="1">
    <citation type="submission" date="2021-01" db="EMBL/GenBank/DDBJ databases">
        <authorList>
            <person name="Corre E."/>
            <person name="Pelletier E."/>
            <person name="Niang G."/>
            <person name="Scheremetjew M."/>
            <person name="Finn R."/>
            <person name="Kale V."/>
            <person name="Holt S."/>
            <person name="Cochrane G."/>
            <person name="Meng A."/>
            <person name="Brown T."/>
            <person name="Cohen L."/>
        </authorList>
    </citation>
    <scope>NUCLEOTIDE SEQUENCE</scope>
    <source>
        <strain evidence="3">CCMP1510</strain>
    </source>
</reference>
<accession>A0A6S8BF45</accession>
<organism evidence="3">
    <name type="scientific">Aureoumbra lagunensis</name>
    <dbReference type="NCBI Taxonomy" id="44058"/>
    <lineage>
        <taxon>Eukaryota</taxon>
        <taxon>Sar</taxon>
        <taxon>Stramenopiles</taxon>
        <taxon>Ochrophyta</taxon>
        <taxon>Pelagophyceae</taxon>
        <taxon>Pelagomonadales</taxon>
        <taxon>Aureoumbra</taxon>
    </lineage>
</organism>
<proteinExistence type="predicted"/>
<dbReference type="EMBL" id="HBIJ01007604">
    <property type="protein sequence ID" value="CAE0364642.1"/>
    <property type="molecule type" value="Transcribed_RNA"/>
</dbReference>
<keyword evidence="1" id="KW-0175">Coiled coil</keyword>
<feature type="coiled-coil region" evidence="1">
    <location>
        <begin position="281"/>
        <end position="404"/>
    </location>
</feature>
<sequence>MHSNVRHEKVAYSSREIARMRKNIDTTRNRVAAAEAFLNPRKNIEVMNSWFAKEKKMADNTIKEESFIDKKMDKKKDLTELYNEERKTWVAGASPQIQLRQRLEAKKRLIDEAALEKKRELEMERLEVADELMRSKFENTPEVRETRRLQKLAEAARENQKMISQQEAIKEEENQIEEIPILVGKISKKHRFIISLRPSEIAPRLSTPNERGRLEKALNALDTTAQLIHVKLTAAPGGRFGLDLSLDTEHEKIIFDAILGLPILNVRKIQNVRDQQRIHQMNREQEQEQKLKTQNQNAHEIALAHDRRQAEEVAQRAMDAIAQKIQEEALAFENKKQIDAAKAAKAAATARRQELAIENERRQAQRVAQKAAQLQAERQRIASIEQIENEKLELAQKQALAEAQVRRLEYQHCLALARHQQQLENESNRQDSTQRWEFWQDHDQILNARRIASRRLQDEVIASWSNQNIHEPDTQDTNEIAFDEAAIRAELWAAKARENARKLLAQEHFAAYVARAAQRDDEIAATIAEDQAKLLAEEQHQRQLKAHVAATLGDLPQHRLPPELRDTSSHITPRDAAAIRRQQHFELAAGRPSNKQITA</sequence>
<name>A0A6S8BF45_9STRA</name>
<gene>
    <name evidence="2" type="ORF">ALAG00032_LOCUS5383</name>
    <name evidence="3" type="ORF">ALAG00032_LOCUS5384</name>
</gene>
<evidence type="ECO:0000313" key="2">
    <source>
        <dbReference type="EMBL" id="CAE0364642.1"/>
    </source>
</evidence>
<protein>
    <submittedName>
        <fullName evidence="3">Uncharacterized protein</fullName>
    </submittedName>
</protein>
<dbReference type="EMBL" id="HBIJ01007605">
    <property type="protein sequence ID" value="CAE0364643.1"/>
    <property type="molecule type" value="Transcribed_RNA"/>
</dbReference>